<keyword evidence="3 8" id="KW-0808">Transferase</keyword>
<evidence type="ECO:0000256" key="6">
    <source>
        <dbReference type="ARBA" id="ARBA00022840"/>
    </source>
</evidence>
<dbReference type="GO" id="GO:0005997">
    <property type="term" value="P:xylulose metabolic process"/>
    <property type="evidence" value="ECO:0007669"/>
    <property type="project" value="InterPro"/>
</dbReference>
<comment type="catalytic activity">
    <reaction evidence="9">
        <text>D-xylulose + ATP = D-xylulose 5-phosphate + ADP + H(+)</text>
        <dbReference type="Rhea" id="RHEA:10964"/>
        <dbReference type="ChEBI" id="CHEBI:15378"/>
        <dbReference type="ChEBI" id="CHEBI:17140"/>
        <dbReference type="ChEBI" id="CHEBI:30616"/>
        <dbReference type="ChEBI" id="CHEBI:57737"/>
        <dbReference type="ChEBI" id="CHEBI:456216"/>
        <dbReference type="EC" id="2.7.1.17"/>
    </reaction>
</comment>
<protein>
    <recommendedName>
        <fullName evidence="9">Xylulose kinase</fullName>
        <shortName evidence="9">Xylulokinase</shortName>
        <ecNumber evidence="9">2.7.1.17</ecNumber>
    </recommendedName>
</protein>
<evidence type="ECO:0000256" key="8">
    <source>
        <dbReference type="RuleBase" id="RU003733"/>
    </source>
</evidence>
<dbReference type="PANTHER" id="PTHR43095:SF5">
    <property type="entry name" value="XYLULOSE KINASE"/>
    <property type="match status" value="1"/>
</dbReference>
<gene>
    <name evidence="9 12" type="primary">xylB</name>
    <name evidence="12" type="ORF">C7B45_14610</name>
</gene>
<dbReference type="NCBIfam" id="TIGR01312">
    <property type="entry name" value="XylB"/>
    <property type="match status" value="1"/>
</dbReference>
<evidence type="ECO:0000259" key="10">
    <source>
        <dbReference type="Pfam" id="PF00370"/>
    </source>
</evidence>
<dbReference type="InterPro" id="IPR006000">
    <property type="entry name" value="Xylulokinase"/>
</dbReference>
<evidence type="ECO:0000256" key="9">
    <source>
        <dbReference type="RuleBase" id="RU364073"/>
    </source>
</evidence>
<dbReference type="EMBL" id="PXYV01000059">
    <property type="protein sequence ID" value="PSR20527.1"/>
    <property type="molecule type" value="Genomic_DNA"/>
</dbReference>
<organism evidence="12 13">
    <name type="scientific">Sulfobacillus acidophilus</name>
    <dbReference type="NCBI Taxonomy" id="53633"/>
    <lineage>
        <taxon>Bacteria</taxon>
        <taxon>Bacillati</taxon>
        <taxon>Bacillota</taxon>
        <taxon>Clostridia</taxon>
        <taxon>Eubacteriales</taxon>
        <taxon>Clostridiales Family XVII. Incertae Sedis</taxon>
        <taxon>Sulfobacillus</taxon>
    </lineage>
</organism>
<dbReference type="Pfam" id="PF00370">
    <property type="entry name" value="FGGY_N"/>
    <property type="match status" value="1"/>
</dbReference>
<name>A0A2T2WE56_9FIRM</name>
<dbReference type="InterPro" id="IPR000577">
    <property type="entry name" value="Carb_kinase_FGGY"/>
</dbReference>
<reference evidence="12 13" key="1">
    <citation type="journal article" date="2014" name="BMC Genomics">
        <title>Comparison of environmental and isolate Sulfobacillus genomes reveals diverse carbon, sulfur, nitrogen, and hydrogen metabolisms.</title>
        <authorList>
            <person name="Justice N.B."/>
            <person name="Norman A."/>
            <person name="Brown C.T."/>
            <person name="Singh A."/>
            <person name="Thomas B.C."/>
            <person name="Banfield J.F."/>
        </authorList>
    </citation>
    <scope>NUCLEOTIDE SEQUENCE [LARGE SCALE GENOMIC DNA]</scope>
    <source>
        <strain evidence="12">AMDSBA3</strain>
    </source>
</reference>
<comment type="caution">
    <text evidence="12">The sequence shown here is derived from an EMBL/GenBank/DDBJ whole genome shotgun (WGS) entry which is preliminary data.</text>
</comment>
<dbReference type="Pfam" id="PF02782">
    <property type="entry name" value="FGGY_C"/>
    <property type="match status" value="1"/>
</dbReference>
<dbReference type="InterPro" id="IPR018485">
    <property type="entry name" value="FGGY_C"/>
</dbReference>
<dbReference type="AlphaFoldDB" id="A0A2T2WE56"/>
<dbReference type="GO" id="GO:0004856">
    <property type="term" value="F:D-xylulokinase activity"/>
    <property type="evidence" value="ECO:0007669"/>
    <property type="project" value="UniProtKB-EC"/>
</dbReference>
<dbReference type="GO" id="GO:0042732">
    <property type="term" value="P:D-xylose metabolic process"/>
    <property type="evidence" value="ECO:0007669"/>
    <property type="project" value="UniProtKB-KW"/>
</dbReference>
<keyword evidence="7 9" id="KW-0119">Carbohydrate metabolism</keyword>
<dbReference type="InterPro" id="IPR043129">
    <property type="entry name" value="ATPase_NBD"/>
</dbReference>
<proteinExistence type="inferred from homology"/>
<dbReference type="Proteomes" id="UP000241848">
    <property type="component" value="Unassembled WGS sequence"/>
</dbReference>
<dbReference type="CDD" id="cd07805">
    <property type="entry name" value="ASKHA_NBD_FGGY_CvXK-like"/>
    <property type="match status" value="1"/>
</dbReference>
<keyword evidence="6 9" id="KW-0067">ATP-binding</keyword>
<evidence type="ECO:0000259" key="11">
    <source>
        <dbReference type="Pfam" id="PF02782"/>
    </source>
</evidence>
<keyword evidence="4 9" id="KW-0547">Nucleotide-binding</keyword>
<dbReference type="PIRSF" id="PIRSF000538">
    <property type="entry name" value="GlpK"/>
    <property type="match status" value="1"/>
</dbReference>
<evidence type="ECO:0000256" key="2">
    <source>
        <dbReference type="ARBA" id="ARBA00022629"/>
    </source>
</evidence>
<evidence type="ECO:0000256" key="7">
    <source>
        <dbReference type="ARBA" id="ARBA00023277"/>
    </source>
</evidence>
<evidence type="ECO:0000256" key="5">
    <source>
        <dbReference type="ARBA" id="ARBA00022777"/>
    </source>
</evidence>
<dbReference type="EC" id="2.7.1.17" evidence="9"/>
<dbReference type="InterPro" id="IPR018483">
    <property type="entry name" value="Carb_kinase_FGGY_CS"/>
</dbReference>
<dbReference type="SUPFAM" id="SSF53067">
    <property type="entry name" value="Actin-like ATPase domain"/>
    <property type="match status" value="2"/>
</dbReference>
<feature type="domain" description="Carbohydrate kinase FGGY N-terminal" evidence="10">
    <location>
        <begin position="4"/>
        <end position="248"/>
    </location>
</feature>
<dbReference type="PROSITE" id="PS00445">
    <property type="entry name" value="FGGY_KINASES_2"/>
    <property type="match status" value="1"/>
</dbReference>
<dbReference type="PROSITE" id="PS00933">
    <property type="entry name" value="FGGY_KINASES_1"/>
    <property type="match status" value="1"/>
</dbReference>
<keyword evidence="5 8" id="KW-0418">Kinase</keyword>
<dbReference type="Gene3D" id="3.30.420.40">
    <property type="match status" value="2"/>
</dbReference>
<keyword evidence="2 9" id="KW-0859">Xylose metabolism</keyword>
<evidence type="ECO:0000313" key="12">
    <source>
        <dbReference type="EMBL" id="PSR20527.1"/>
    </source>
</evidence>
<feature type="domain" description="Carbohydrate kinase FGGY C-terminal" evidence="11">
    <location>
        <begin position="261"/>
        <end position="445"/>
    </location>
</feature>
<dbReference type="PANTHER" id="PTHR43095">
    <property type="entry name" value="SUGAR KINASE"/>
    <property type="match status" value="1"/>
</dbReference>
<sequence length="512" mass="55733">MRQYVLAYDLGTTGNKAVLVDEQCHLVASAFYPYTTFFPFDKAVEQDPWDWWISVRQSTHELLEQSGVPVESIAVISFSGQMMACVPLAHDGDPIGRALIWADMRSTAQAQRLNAEVGEHRLYQIVGNRANASYSAAKIMWVKENEPQRFQRTYKFVQPKDFVAMKMTGRFVTDYSDASGTNLFDLSSLQWSSEILAAAGIDGGLMPQAVTATTVVGTLTASAAEELQLVEGIPVVIGGADGACAAAGAGITEPGAIYQYMGSSSWLGSVSRMPILDERARIFNWAHVVPGLYAPTGTMQAAGTSFQWLRTVLERGGDDLSFERMEEMAAQSPPTAKALIFLPYLLGERSPIWDASARAAFVGLQMHHQTGDLIRAVMEGVALNMKGILDAFTEVGSYDMIRLIGGGAKSRLWAQILADVYGVPMAVPKVVDEATAMGAAVTGGVGVGLYPNFEVVADVIGEEQMIYPSVERHGVYSLWQPLYEGAYQALKHTFQRLSECSFDGDRGTRMLD</sequence>
<evidence type="ECO:0000256" key="1">
    <source>
        <dbReference type="ARBA" id="ARBA00009156"/>
    </source>
</evidence>
<dbReference type="InterPro" id="IPR018484">
    <property type="entry name" value="FGGY_N"/>
</dbReference>
<evidence type="ECO:0000256" key="4">
    <source>
        <dbReference type="ARBA" id="ARBA00022741"/>
    </source>
</evidence>
<evidence type="ECO:0000313" key="13">
    <source>
        <dbReference type="Proteomes" id="UP000241848"/>
    </source>
</evidence>
<dbReference type="GO" id="GO:0005524">
    <property type="term" value="F:ATP binding"/>
    <property type="evidence" value="ECO:0007669"/>
    <property type="project" value="UniProtKB-KW"/>
</dbReference>
<accession>A0A2T2WE56</accession>
<dbReference type="InterPro" id="IPR050406">
    <property type="entry name" value="FGGY_Carb_Kinase"/>
</dbReference>
<evidence type="ECO:0000256" key="3">
    <source>
        <dbReference type="ARBA" id="ARBA00022679"/>
    </source>
</evidence>
<comment type="similarity">
    <text evidence="1 8">Belongs to the FGGY kinase family.</text>
</comment>